<dbReference type="InterPro" id="IPR036101">
    <property type="entry name" value="CarD-like/TRCF_RID_sf"/>
</dbReference>
<dbReference type="SUPFAM" id="SSF141259">
    <property type="entry name" value="CarD-like"/>
    <property type="match status" value="1"/>
</dbReference>
<organism evidence="3 4">
    <name type="scientific">Labrys miyagiensis</name>
    <dbReference type="NCBI Taxonomy" id="346912"/>
    <lineage>
        <taxon>Bacteria</taxon>
        <taxon>Pseudomonadati</taxon>
        <taxon>Pseudomonadota</taxon>
        <taxon>Alphaproteobacteria</taxon>
        <taxon>Hyphomicrobiales</taxon>
        <taxon>Xanthobacteraceae</taxon>
        <taxon>Labrys</taxon>
    </lineage>
</organism>
<dbReference type="PANTHER" id="PTHR38447">
    <property type="entry name" value="TRANSCRIPTION FACTOR YDEB-RELATED"/>
    <property type="match status" value="1"/>
</dbReference>
<dbReference type="Gene3D" id="2.40.10.170">
    <property type="match status" value="1"/>
</dbReference>
<dbReference type="InterPro" id="IPR052531">
    <property type="entry name" value="CarD-like_regulator"/>
</dbReference>
<dbReference type="EMBL" id="BSPC01000032">
    <property type="protein sequence ID" value="GLS20616.1"/>
    <property type="molecule type" value="Genomic_DNA"/>
</dbReference>
<sequence length="196" mass="21560">MTTAKKTSTKQGFKTGESIVYPSHGVGKIVSIDEQEVAGFKLELFVISFAKDKMTLRVPTTKIASVGMRKLSEPAIVAKALETLKGRARIKRTMWSRRAQEYEAKINSGDLIAIAEVVRDLYRSDAQPEQSYSERQLYEAALDRMARELAAVDDLTDSESVKVIEANLAKGPKRGGAKEADADADFEDATEEEEAA</sequence>
<feature type="region of interest" description="Disordered" evidence="1">
    <location>
        <begin position="167"/>
        <end position="196"/>
    </location>
</feature>
<protein>
    <submittedName>
        <fullName evidence="3">CarD family transcriptional regulator</fullName>
    </submittedName>
</protein>
<proteinExistence type="predicted"/>
<reference evidence="4" key="1">
    <citation type="journal article" date="2019" name="Int. J. Syst. Evol. Microbiol.">
        <title>The Global Catalogue of Microorganisms (GCM) 10K type strain sequencing project: providing services to taxonomists for standard genome sequencing and annotation.</title>
        <authorList>
            <consortium name="The Broad Institute Genomics Platform"/>
            <consortium name="The Broad Institute Genome Sequencing Center for Infectious Disease"/>
            <person name="Wu L."/>
            <person name="Ma J."/>
        </authorList>
    </citation>
    <scope>NUCLEOTIDE SEQUENCE [LARGE SCALE GENOMIC DNA]</scope>
    <source>
        <strain evidence="4">NBRC 101365</strain>
    </source>
</reference>
<dbReference type="InterPro" id="IPR048792">
    <property type="entry name" value="CarD_C"/>
</dbReference>
<feature type="domain" description="CarD-like/TRCF RNAP-interacting" evidence="2">
    <location>
        <begin position="12"/>
        <end position="122"/>
    </location>
</feature>
<dbReference type="RefSeq" id="WP_284313700.1">
    <property type="nucleotide sequence ID" value="NZ_BSPC01000032.1"/>
</dbReference>
<evidence type="ECO:0000313" key="4">
    <source>
        <dbReference type="Proteomes" id="UP001156882"/>
    </source>
</evidence>
<dbReference type="PANTHER" id="PTHR38447:SF1">
    <property type="entry name" value="RNA POLYMERASE-BINDING TRANSCRIPTION FACTOR CARD"/>
    <property type="match status" value="1"/>
</dbReference>
<gene>
    <name evidence="3" type="ORF">GCM10007874_36330</name>
</gene>
<name>A0ABQ6CQZ6_9HYPH</name>
<dbReference type="SMART" id="SM01058">
    <property type="entry name" value="CarD_TRCF"/>
    <property type="match status" value="1"/>
</dbReference>
<dbReference type="InterPro" id="IPR042215">
    <property type="entry name" value="CarD-like_C"/>
</dbReference>
<accession>A0ABQ6CQZ6</accession>
<dbReference type="Pfam" id="PF21095">
    <property type="entry name" value="CarD_C"/>
    <property type="match status" value="1"/>
</dbReference>
<keyword evidence="4" id="KW-1185">Reference proteome</keyword>
<dbReference type="Gene3D" id="1.20.58.1290">
    <property type="entry name" value="CarD-like, C-terminal domain"/>
    <property type="match status" value="1"/>
</dbReference>
<dbReference type="Proteomes" id="UP001156882">
    <property type="component" value="Unassembled WGS sequence"/>
</dbReference>
<comment type="caution">
    <text evidence="3">The sequence shown here is derived from an EMBL/GenBank/DDBJ whole genome shotgun (WGS) entry which is preliminary data.</text>
</comment>
<dbReference type="Pfam" id="PF02559">
    <property type="entry name" value="CarD_TRCF_RID"/>
    <property type="match status" value="1"/>
</dbReference>
<evidence type="ECO:0000313" key="3">
    <source>
        <dbReference type="EMBL" id="GLS20616.1"/>
    </source>
</evidence>
<feature type="compositionally biased region" description="Acidic residues" evidence="1">
    <location>
        <begin position="182"/>
        <end position="196"/>
    </location>
</feature>
<evidence type="ECO:0000256" key="1">
    <source>
        <dbReference type="SAM" id="MobiDB-lite"/>
    </source>
</evidence>
<dbReference type="InterPro" id="IPR003711">
    <property type="entry name" value="CarD-like/TRCF_RID"/>
</dbReference>
<evidence type="ECO:0000259" key="2">
    <source>
        <dbReference type="SMART" id="SM01058"/>
    </source>
</evidence>